<proteinExistence type="predicted"/>
<keyword evidence="3" id="KW-1185">Reference proteome</keyword>
<dbReference type="Proteomes" id="UP000183400">
    <property type="component" value="Unassembled WGS sequence"/>
</dbReference>
<evidence type="ECO:0000313" key="3">
    <source>
        <dbReference type="Proteomes" id="UP000183400"/>
    </source>
</evidence>
<dbReference type="STRING" id="985054.SAMN05444358_102289"/>
<dbReference type="EMBL" id="FNNP01000002">
    <property type="protein sequence ID" value="SDX04753.1"/>
    <property type="molecule type" value="Genomic_DNA"/>
</dbReference>
<dbReference type="RefSeq" id="WP_083347729.1">
    <property type="nucleotide sequence ID" value="NZ_FNNP01000002.1"/>
</dbReference>
<sequence>MKKITHKLGTASAVALLSAGVAVAEGELTVASWGGSLQEAERKAWFEPAAEELGFTIREDTVNGIADVRTQVQSGNVTWALLSWGRIPA</sequence>
<feature type="signal peptide" evidence="1">
    <location>
        <begin position="1"/>
        <end position="24"/>
    </location>
</feature>
<gene>
    <name evidence="2" type="ORF">SAMN05444358_102289</name>
</gene>
<reference evidence="3" key="1">
    <citation type="submission" date="2016-10" db="EMBL/GenBank/DDBJ databases">
        <authorList>
            <person name="Varghese N."/>
            <person name="Submissions S."/>
        </authorList>
    </citation>
    <scope>NUCLEOTIDE SEQUENCE [LARGE SCALE GENOMIC DNA]</scope>
    <source>
        <strain evidence="3">DSM 27839</strain>
    </source>
</reference>
<dbReference type="OrthoDB" id="9815444at2"/>
<feature type="chain" id="PRO_5010194295" evidence="1">
    <location>
        <begin position="25"/>
        <end position="89"/>
    </location>
</feature>
<accession>A0A1H2YHQ6</accession>
<evidence type="ECO:0000313" key="2">
    <source>
        <dbReference type="EMBL" id="SDX04753.1"/>
    </source>
</evidence>
<evidence type="ECO:0000256" key="1">
    <source>
        <dbReference type="SAM" id="SignalP"/>
    </source>
</evidence>
<dbReference type="Gene3D" id="3.40.190.10">
    <property type="entry name" value="Periplasmic binding protein-like II"/>
    <property type="match status" value="1"/>
</dbReference>
<dbReference type="AlphaFoldDB" id="A0A1H2YHQ6"/>
<keyword evidence="1" id="KW-0732">Signal</keyword>
<protein>
    <submittedName>
        <fullName evidence="2">Putative spermidine/putrescine transport system substrate-binding protein</fullName>
    </submittedName>
</protein>
<organism evidence="2 3">
    <name type="scientific">Ruegeria halocynthiae</name>
    <dbReference type="NCBI Taxonomy" id="985054"/>
    <lineage>
        <taxon>Bacteria</taxon>
        <taxon>Pseudomonadati</taxon>
        <taxon>Pseudomonadota</taxon>
        <taxon>Alphaproteobacteria</taxon>
        <taxon>Rhodobacterales</taxon>
        <taxon>Roseobacteraceae</taxon>
        <taxon>Ruegeria</taxon>
    </lineage>
</organism>
<name>A0A1H2YHQ6_9RHOB</name>